<dbReference type="AlphaFoldDB" id="T1GHL3"/>
<reference evidence="3" key="2">
    <citation type="submission" date="2015-06" db="UniProtKB">
        <authorList>
            <consortium name="EnsemblMetazoa"/>
        </authorList>
    </citation>
    <scope>IDENTIFICATION</scope>
</reference>
<keyword evidence="1" id="KW-0175">Coiled coil</keyword>
<dbReference type="EMBL" id="CAQQ02095726">
    <property type="status" value="NOT_ANNOTATED_CDS"/>
    <property type="molecule type" value="Genomic_DNA"/>
</dbReference>
<reference evidence="4" key="1">
    <citation type="submission" date="2013-02" db="EMBL/GenBank/DDBJ databases">
        <authorList>
            <person name="Hughes D."/>
        </authorList>
    </citation>
    <scope>NUCLEOTIDE SEQUENCE</scope>
    <source>
        <strain>Durham</strain>
        <strain evidence="4">NC isolate 2 -- Noor lab</strain>
    </source>
</reference>
<feature type="coiled-coil region" evidence="1">
    <location>
        <begin position="249"/>
        <end position="304"/>
    </location>
</feature>
<sequence>MKESHSNAVQEALKKELDRAIEELTHCYDDALERLKRSRHIHFDQNRKPSEGRILLTEFADIIAHKALVDARISVLSGDRCQLWKVTNQPKNKFSVTSLQKYENMFDDMASDLNLSNPGDILAEADFEFLYKNNLIDFIKDKSSIIEITLSLNKLENSLIKLNNAIEPTSKKLNSLPAMRLETLQDVCLKCRQLRDHMENLCNSRQQKLNNNNARICENCHIIKTNLSALQVQHDLTVKKLQQDYTKDIMALRQQLDCNLKSMKNLENERNTLLEEISQQTNVVEGRERELSAITDKLKSKEQECHLKDKDLKRISQNLEEKSRYRDQKYLKQDEEYIVLLKERDYVQIELNKERDKTRKLEKRLEMLELEHTKQLECLQEAYREQILAHCSDFSNIEEEESFRQRYQSEIEQLRVSLKTKNRQKSSRTTEYHHSYHQLQQNQQQQSPRPKTINLLNERSSILSNIKGNGTSSNPTRTTNLAISLDSFTNLLNNKKNDDDVLLITKQIYNNAMLQQQQHSTNNIHHSQHNASSSSPSSLGGRDVEPKPHINATTSHLRRFELEI</sequence>
<accession>T1GHL3</accession>
<organism evidence="3 4">
    <name type="scientific">Megaselia scalaris</name>
    <name type="common">Humpbacked fly</name>
    <name type="synonym">Phora scalaris</name>
    <dbReference type="NCBI Taxonomy" id="36166"/>
    <lineage>
        <taxon>Eukaryota</taxon>
        <taxon>Metazoa</taxon>
        <taxon>Ecdysozoa</taxon>
        <taxon>Arthropoda</taxon>
        <taxon>Hexapoda</taxon>
        <taxon>Insecta</taxon>
        <taxon>Pterygota</taxon>
        <taxon>Neoptera</taxon>
        <taxon>Endopterygota</taxon>
        <taxon>Diptera</taxon>
        <taxon>Brachycera</taxon>
        <taxon>Muscomorpha</taxon>
        <taxon>Platypezoidea</taxon>
        <taxon>Phoridae</taxon>
        <taxon>Megaseliini</taxon>
        <taxon>Megaselia</taxon>
    </lineage>
</organism>
<dbReference type="EnsemblMetazoa" id="MESCA002920-RA">
    <property type="protein sequence ID" value="MESCA002920-PA"/>
    <property type="gene ID" value="MESCA002920"/>
</dbReference>
<dbReference type="OMA" id="NARICEN"/>
<feature type="region of interest" description="Disordered" evidence="2">
    <location>
        <begin position="418"/>
        <end position="449"/>
    </location>
</feature>
<evidence type="ECO:0000313" key="4">
    <source>
        <dbReference type="Proteomes" id="UP000015102"/>
    </source>
</evidence>
<dbReference type="Proteomes" id="UP000015102">
    <property type="component" value="Unassembled WGS sequence"/>
</dbReference>
<feature type="compositionally biased region" description="Low complexity" evidence="2">
    <location>
        <begin position="522"/>
        <end position="538"/>
    </location>
</feature>
<proteinExistence type="predicted"/>
<dbReference type="STRING" id="36166.T1GHL3"/>
<protein>
    <submittedName>
        <fullName evidence="3">Uncharacterized protein</fullName>
    </submittedName>
</protein>
<dbReference type="HOGENOM" id="CLU_483396_0_0_1"/>
<name>T1GHL3_MEGSC</name>
<keyword evidence="4" id="KW-1185">Reference proteome</keyword>
<evidence type="ECO:0000256" key="1">
    <source>
        <dbReference type="SAM" id="Coils"/>
    </source>
</evidence>
<evidence type="ECO:0000256" key="2">
    <source>
        <dbReference type="SAM" id="MobiDB-lite"/>
    </source>
</evidence>
<evidence type="ECO:0000313" key="3">
    <source>
        <dbReference type="EnsemblMetazoa" id="MESCA002920-PA"/>
    </source>
</evidence>
<feature type="region of interest" description="Disordered" evidence="2">
    <location>
        <begin position="517"/>
        <end position="554"/>
    </location>
</feature>
<dbReference type="EMBL" id="CAQQ02095727">
    <property type="status" value="NOT_ANNOTATED_CDS"/>
    <property type="molecule type" value="Genomic_DNA"/>
</dbReference>